<dbReference type="AlphaFoldDB" id="A0A4Y1ZRZ5"/>
<gene>
    <name evidence="2" type="ORF">AVEN_270137_1</name>
</gene>
<dbReference type="Pfam" id="PF14529">
    <property type="entry name" value="Exo_endo_phos_2"/>
    <property type="match status" value="1"/>
</dbReference>
<dbReference type="GO" id="GO:0003824">
    <property type="term" value="F:catalytic activity"/>
    <property type="evidence" value="ECO:0007669"/>
    <property type="project" value="InterPro"/>
</dbReference>
<dbReference type="Gene3D" id="3.60.10.10">
    <property type="entry name" value="Endonuclease/exonuclease/phosphatase"/>
    <property type="match status" value="1"/>
</dbReference>
<comment type="caution">
    <text evidence="2">The sequence shown here is derived from an EMBL/GenBank/DDBJ whole genome shotgun (WGS) entry which is preliminary data.</text>
</comment>
<evidence type="ECO:0000313" key="3">
    <source>
        <dbReference type="Proteomes" id="UP000499080"/>
    </source>
</evidence>
<dbReference type="OrthoDB" id="6437038at2759"/>
<dbReference type="EMBL" id="BGPR01152795">
    <property type="protein sequence ID" value="GBL64956.1"/>
    <property type="molecule type" value="Genomic_DNA"/>
</dbReference>
<feature type="domain" description="Endonuclease/exonuclease/phosphatase" evidence="1">
    <location>
        <begin position="19"/>
        <end position="102"/>
    </location>
</feature>
<evidence type="ECO:0000313" key="2">
    <source>
        <dbReference type="EMBL" id="GBL64956.1"/>
    </source>
</evidence>
<dbReference type="SUPFAM" id="SSF56219">
    <property type="entry name" value="DNase I-like"/>
    <property type="match status" value="1"/>
</dbReference>
<reference evidence="2 3" key="1">
    <citation type="journal article" date="2019" name="Sci. Rep.">
        <title>Orb-weaving spider Araneus ventricosus genome elucidates the spidroin gene catalogue.</title>
        <authorList>
            <person name="Kono N."/>
            <person name="Nakamura H."/>
            <person name="Ohtoshi R."/>
            <person name="Moran D.A.P."/>
            <person name="Shinohara A."/>
            <person name="Yoshida Y."/>
            <person name="Fujiwara M."/>
            <person name="Mori M."/>
            <person name="Tomita M."/>
            <person name="Arakawa K."/>
        </authorList>
    </citation>
    <scope>NUCLEOTIDE SEQUENCE [LARGE SCALE GENOMIC DNA]</scope>
</reference>
<name>A0A4Y1ZRZ5_ARAVE</name>
<evidence type="ECO:0000259" key="1">
    <source>
        <dbReference type="Pfam" id="PF14529"/>
    </source>
</evidence>
<sequence>MDSLILEISNLGLNGSLDLLVGDFKARSQIWGYGFEDRRGQIMSEFIAANNFSICNRTDLGQTFVTGKAQGFPDLSLLSTALQDLFDSWWILNVESLSDLKYVCVQLAGDFQFPDDFVSKTKHSSRKFLKIFKRNFDKLDLLSNSVSSVEDVDHFYKIFLHTVCEAAYIAFKKKPVYNKKNI</sequence>
<proteinExistence type="predicted"/>
<dbReference type="InterPro" id="IPR005135">
    <property type="entry name" value="Endo/exonuclease/phosphatase"/>
</dbReference>
<dbReference type="Proteomes" id="UP000499080">
    <property type="component" value="Unassembled WGS sequence"/>
</dbReference>
<keyword evidence="3" id="KW-1185">Reference proteome</keyword>
<dbReference type="InterPro" id="IPR036691">
    <property type="entry name" value="Endo/exonu/phosph_ase_sf"/>
</dbReference>
<organism evidence="2 3">
    <name type="scientific">Araneus ventricosus</name>
    <name type="common">Orbweaver spider</name>
    <name type="synonym">Epeira ventricosa</name>
    <dbReference type="NCBI Taxonomy" id="182803"/>
    <lineage>
        <taxon>Eukaryota</taxon>
        <taxon>Metazoa</taxon>
        <taxon>Ecdysozoa</taxon>
        <taxon>Arthropoda</taxon>
        <taxon>Chelicerata</taxon>
        <taxon>Arachnida</taxon>
        <taxon>Araneae</taxon>
        <taxon>Araneomorphae</taxon>
        <taxon>Entelegynae</taxon>
        <taxon>Araneoidea</taxon>
        <taxon>Araneidae</taxon>
        <taxon>Araneus</taxon>
    </lineage>
</organism>
<accession>A0A4Y1ZRZ5</accession>
<protein>
    <recommendedName>
        <fullName evidence="1">Endonuclease/exonuclease/phosphatase domain-containing protein</fullName>
    </recommendedName>
</protein>